<gene>
    <name evidence="1" type="ORF">Ataiwa_22290</name>
</gene>
<reference evidence="1 2" key="1">
    <citation type="submission" date="2023-08" db="EMBL/GenBank/DDBJ databases">
        <title>Draft genome sequence of Algoriphagus taiwanensis.</title>
        <authorList>
            <person name="Takatani N."/>
            <person name="Hosokawa M."/>
            <person name="Sawabe T."/>
        </authorList>
    </citation>
    <scope>NUCLEOTIDE SEQUENCE [LARGE SCALE GENOMIC DNA]</scope>
    <source>
        <strain evidence="1 2">JCM 19755</strain>
    </source>
</reference>
<dbReference type="Proteomes" id="UP001307705">
    <property type="component" value="Unassembled WGS sequence"/>
</dbReference>
<sequence>MTMLFVAGIVTGAFAYNEDKPVEIRQTEPSKVLVAVKEAPQGPMVVKILDEQNQLVLRDRITKTEAFAKRYDLNALPEGKYQIQVADAFGNLSSSTVNTEVVTKPEVYSRVTVLGDNQFRLLVSALDAKDVTVQIFDGDKLIHTETVENPQGLHKVYTISKPAFPEAISFKVSTGAGFTAYVASK</sequence>
<comment type="caution">
    <text evidence="1">The sequence shown here is derived from an EMBL/GenBank/DDBJ whole genome shotgun (WGS) entry which is preliminary data.</text>
</comment>
<accession>A0ABQ6Q237</accession>
<name>A0ABQ6Q237_9BACT</name>
<protein>
    <submittedName>
        <fullName evidence="1">Uncharacterized protein</fullName>
    </submittedName>
</protein>
<proteinExistence type="predicted"/>
<evidence type="ECO:0000313" key="1">
    <source>
        <dbReference type="EMBL" id="GMQ33957.1"/>
    </source>
</evidence>
<dbReference type="EMBL" id="BTPE01000007">
    <property type="protein sequence ID" value="GMQ33957.1"/>
    <property type="molecule type" value="Genomic_DNA"/>
</dbReference>
<evidence type="ECO:0000313" key="2">
    <source>
        <dbReference type="Proteomes" id="UP001307705"/>
    </source>
</evidence>
<keyword evidence="2" id="KW-1185">Reference proteome</keyword>
<organism evidence="1 2">
    <name type="scientific">Algoriphagus taiwanensis</name>
    <dbReference type="NCBI Taxonomy" id="1445656"/>
    <lineage>
        <taxon>Bacteria</taxon>
        <taxon>Pseudomonadati</taxon>
        <taxon>Bacteroidota</taxon>
        <taxon>Cytophagia</taxon>
        <taxon>Cytophagales</taxon>
        <taxon>Cyclobacteriaceae</taxon>
        <taxon>Algoriphagus</taxon>
    </lineage>
</organism>